<name>A0A1F5YK23_9BACT</name>
<dbReference type="Proteomes" id="UP000177396">
    <property type="component" value="Unassembled WGS sequence"/>
</dbReference>
<protein>
    <submittedName>
        <fullName evidence="1">Uncharacterized protein</fullName>
    </submittedName>
</protein>
<gene>
    <name evidence="1" type="ORF">A2153_02315</name>
</gene>
<organism evidence="1 2">
    <name type="scientific">Candidatus Gottesmanbacteria bacterium RBG_16_38_7b</name>
    <dbReference type="NCBI Taxonomy" id="1798372"/>
    <lineage>
        <taxon>Bacteria</taxon>
        <taxon>Candidatus Gottesmaniibacteriota</taxon>
    </lineage>
</organism>
<sequence>MKLVSLLKYFPSEDNLQVSTRPYFNHSVEFKKVFSAEDRADKFVFPPGSPGFLNHNQQYRI</sequence>
<dbReference type="AlphaFoldDB" id="A0A1F5YK23"/>
<proteinExistence type="predicted"/>
<accession>A0A1F5YK23</accession>
<dbReference type="EMBL" id="MFJB01000023">
    <property type="protein sequence ID" value="OGG00558.1"/>
    <property type="molecule type" value="Genomic_DNA"/>
</dbReference>
<evidence type="ECO:0000313" key="2">
    <source>
        <dbReference type="Proteomes" id="UP000177396"/>
    </source>
</evidence>
<evidence type="ECO:0000313" key="1">
    <source>
        <dbReference type="EMBL" id="OGG00558.1"/>
    </source>
</evidence>
<comment type="caution">
    <text evidence="1">The sequence shown here is derived from an EMBL/GenBank/DDBJ whole genome shotgun (WGS) entry which is preliminary data.</text>
</comment>
<reference evidence="1 2" key="1">
    <citation type="journal article" date="2016" name="Nat. Commun.">
        <title>Thousands of microbial genomes shed light on interconnected biogeochemical processes in an aquifer system.</title>
        <authorList>
            <person name="Anantharaman K."/>
            <person name="Brown C.T."/>
            <person name="Hug L.A."/>
            <person name="Sharon I."/>
            <person name="Castelle C.J."/>
            <person name="Probst A.J."/>
            <person name="Thomas B.C."/>
            <person name="Singh A."/>
            <person name="Wilkins M.J."/>
            <person name="Karaoz U."/>
            <person name="Brodie E.L."/>
            <person name="Williams K.H."/>
            <person name="Hubbard S.S."/>
            <person name="Banfield J.F."/>
        </authorList>
    </citation>
    <scope>NUCLEOTIDE SEQUENCE [LARGE SCALE GENOMIC DNA]</scope>
</reference>